<name>A0AAD9D7B0_9STRA</name>
<comment type="caution">
    <text evidence="4">The sequence shown here is derived from an EMBL/GenBank/DDBJ whole genome shotgun (WGS) entry which is preliminary data.</text>
</comment>
<dbReference type="SMART" id="SM00360">
    <property type="entry name" value="RRM"/>
    <property type="match status" value="1"/>
</dbReference>
<evidence type="ECO:0000313" key="5">
    <source>
        <dbReference type="Proteomes" id="UP001224775"/>
    </source>
</evidence>
<keyword evidence="5" id="KW-1185">Reference proteome</keyword>
<evidence type="ECO:0000313" key="4">
    <source>
        <dbReference type="EMBL" id="KAK1736602.1"/>
    </source>
</evidence>
<gene>
    <name evidence="4" type="ORF">QTG54_012624</name>
</gene>
<evidence type="ECO:0000256" key="2">
    <source>
        <dbReference type="PROSITE-ProRule" id="PRU00176"/>
    </source>
</evidence>
<dbReference type="SUPFAM" id="SSF54928">
    <property type="entry name" value="RNA-binding domain, RBD"/>
    <property type="match status" value="1"/>
</dbReference>
<accession>A0AAD9D7B0</accession>
<organism evidence="4 5">
    <name type="scientific">Skeletonema marinoi</name>
    <dbReference type="NCBI Taxonomy" id="267567"/>
    <lineage>
        <taxon>Eukaryota</taxon>
        <taxon>Sar</taxon>
        <taxon>Stramenopiles</taxon>
        <taxon>Ochrophyta</taxon>
        <taxon>Bacillariophyta</taxon>
        <taxon>Coscinodiscophyceae</taxon>
        <taxon>Thalassiosirophycidae</taxon>
        <taxon>Thalassiosirales</taxon>
        <taxon>Skeletonemataceae</taxon>
        <taxon>Skeletonema</taxon>
        <taxon>Skeletonema marinoi-dohrnii complex</taxon>
    </lineage>
</organism>
<dbReference type="InterPro" id="IPR035979">
    <property type="entry name" value="RBD_domain_sf"/>
</dbReference>
<dbReference type="Proteomes" id="UP001224775">
    <property type="component" value="Unassembled WGS sequence"/>
</dbReference>
<evidence type="ECO:0000259" key="3">
    <source>
        <dbReference type="PROSITE" id="PS50102"/>
    </source>
</evidence>
<evidence type="ECO:0000256" key="1">
    <source>
        <dbReference type="ARBA" id="ARBA00022884"/>
    </source>
</evidence>
<dbReference type="Gene3D" id="3.30.70.330">
    <property type="match status" value="1"/>
</dbReference>
<keyword evidence="1 2" id="KW-0694">RNA-binding</keyword>
<sequence>MITTVFVGNLDFSIDEAMLREIFGEFGEITNFNLPRDRDTNRPRGFCFIDFKDRSAVEAAISKMDGSELAGRNIKVHEAQPRRRN</sequence>
<dbReference type="InterPro" id="IPR052462">
    <property type="entry name" value="SLIRP/GR-RBP-like"/>
</dbReference>
<proteinExistence type="predicted"/>
<reference evidence="4" key="1">
    <citation type="submission" date="2023-06" db="EMBL/GenBank/DDBJ databases">
        <title>Survivors Of The Sea: Transcriptome response of Skeletonema marinoi to long-term dormancy.</title>
        <authorList>
            <person name="Pinder M.I.M."/>
            <person name="Kourtchenko O."/>
            <person name="Robertson E.K."/>
            <person name="Larsson T."/>
            <person name="Maumus F."/>
            <person name="Osuna-Cruz C.M."/>
            <person name="Vancaester E."/>
            <person name="Stenow R."/>
            <person name="Vandepoele K."/>
            <person name="Ploug H."/>
            <person name="Bruchert V."/>
            <person name="Godhe A."/>
            <person name="Topel M."/>
        </authorList>
    </citation>
    <scope>NUCLEOTIDE SEQUENCE</scope>
    <source>
        <strain evidence="4">R05AC</strain>
    </source>
</reference>
<dbReference type="EMBL" id="JATAAI010000028">
    <property type="protein sequence ID" value="KAK1736602.1"/>
    <property type="molecule type" value="Genomic_DNA"/>
</dbReference>
<protein>
    <submittedName>
        <fullName evidence="4">RNA-binding protein</fullName>
    </submittedName>
</protein>
<dbReference type="PROSITE" id="PS50102">
    <property type="entry name" value="RRM"/>
    <property type="match status" value="1"/>
</dbReference>
<dbReference type="AlphaFoldDB" id="A0AAD9D7B0"/>
<dbReference type="Pfam" id="PF00076">
    <property type="entry name" value="RRM_1"/>
    <property type="match status" value="1"/>
</dbReference>
<dbReference type="InterPro" id="IPR012677">
    <property type="entry name" value="Nucleotide-bd_a/b_plait_sf"/>
</dbReference>
<dbReference type="PANTHER" id="PTHR48027">
    <property type="entry name" value="HETEROGENEOUS NUCLEAR RIBONUCLEOPROTEIN 87F-RELATED"/>
    <property type="match status" value="1"/>
</dbReference>
<feature type="domain" description="RRM" evidence="3">
    <location>
        <begin position="3"/>
        <end position="81"/>
    </location>
</feature>
<dbReference type="InterPro" id="IPR000504">
    <property type="entry name" value="RRM_dom"/>
</dbReference>
<dbReference type="GO" id="GO:0003723">
    <property type="term" value="F:RNA binding"/>
    <property type="evidence" value="ECO:0007669"/>
    <property type="project" value="UniProtKB-UniRule"/>
</dbReference>